<protein>
    <recommendedName>
        <fullName evidence="3">Ig-like domain-containing protein</fullName>
    </recommendedName>
</protein>
<evidence type="ECO:0000313" key="2">
    <source>
        <dbReference type="Proteomes" id="UP000199448"/>
    </source>
</evidence>
<name>A0A1H5PJ37_9FLAO</name>
<sequence length="362" mass="39112">MKKCTLNFCKRKTGVGKLFEKGFKSSLSTLFLLTLFFFASTESYAQLSCDHVSENFVTSDPSCPGSEEFNIAKIDRSITHEIFYVKVSGDACCGNFLINPKSGPNCYFDTSIAGPSGPGVMITEVGTVSNTCDFGDLTQCPDYGADYDKELIIRCSDGSIGHRITFLGSFEDGTDSYWYYEVENNVDGCINDISHLAFGVIDDSVCCIDYMGQTSAVCEGEDSEFKVTPTGADDYLFFIDEDGNDMYDGAVDTFLAQGTDNIYSGVHINNEVISVLVTDGTKCEDYLEITADVYPLPMVTADDDSVCIGSTVQLSATPSGGTWSGMHVSATGLFDADGLAADDYRVTYTFTDGNGCENSDTA</sequence>
<evidence type="ECO:0000313" key="1">
    <source>
        <dbReference type="EMBL" id="SEF13706.1"/>
    </source>
</evidence>
<organism evidence="1 2">
    <name type="scientific">Salinimicrobium catena</name>
    <dbReference type="NCBI Taxonomy" id="390640"/>
    <lineage>
        <taxon>Bacteria</taxon>
        <taxon>Pseudomonadati</taxon>
        <taxon>Bacteroidota</taxon>
        <taxon>Flavobacteriia</taxon>
        <taxon>Flavobacteriales</taxon>
        <taxon>Flavobacteriaceae</taxon>
        <taxon>Salinimicrobium</taxon>
    </lineage>
</organism>
<dbReference type="Proteomes" id="UP000199448">
    <property type="component" value="Unassembled WGS sequence"/>
</dbReference>
<proteinExistence type="predicted"/>
<reference evidence="1 2" key="1">
    <citation type="submission" date="2016-10" db="EMBL/GenBank/DDBJ databases">
        <authorList>
            <person name="de Groot N.N."/>
        </authorList>
    </citation>
    <scope>NUCLEOTIDE SEQUENCE [LARGE SCALE GENOMIC DNA]</scope>
    <source>
        <strain evidence="1 2">DSM 23553</strain>
    </source>
</reference>
<gene>
    <name evidence="1" type="ORF">SAMN04488034_1242</name>
</gene>
<keyword evidence="2" id="KW-1185">Reference proteome</keyword>
<accession>A0A1H5PJ37</accession>
<evidence type="ECO:0008006" key="3">
    <source>
        <dbReference type="Google" id="ProtNLM"/>
    </source>
</evidence>
<feature type="non-terminal residue" evidence="1">
    <location>
        <position position="362"/>
    </location>
</feature>
<dbReference type="AlphaFoldDB" id="A0A1H5PJ37"/>
<dbReference type="EMBL" id="FNUG01000024">
    <property type="protein sequence ID" value="SEF13706.1"/>
    <property type="molecule type" value="Genomic_DNA"/>
</dbReference>
<dbReference type="RefSeq" id="WP_143019356.1">
    <property type="nucleotide sequence ID" value="NZ_FNGG01000025.1"/>
</dbReference>
<dbReference type="OrthoDB" id="1110367at2"/>